<keyword evidence="11" id="KW-1185">Reference proteome</keyword>
<dbReference type="CDD" id="cd02947">
    <property type="entry name" value="TRX_family"/>
    <property type="match status" value="1"/>
</dbReference>
<dbReference type="InParanoid" id="A2DYA9"/>
<reference evidence="10" key="2">
    <citation type="journal article" date="2007" name="Science">
        <title>Draft genome sequence of the sexually transmitted pathogen Trichomonas vaginalis.</title>
        <authorList>
            <person name="Carlton J.M."/>
            <person name="Hirt R.P."/>
            <person name="Silva J.C."/>
            <person name="Delcher A.L."/>
            <person name="Schatz M."/>
            <person name="Zhao Q."/>
            <person name="Wortman J.R."/>
            <person name="Bidwell S.L."/>
            <person name="Alsmark U.C.M."/>
            <person name="Besteiro S."/>
            <person name="Sicheritz-Ponten T."/>
            <person name="Noel C.J."/>
            <person name="Dacks J.B."/>
            <person name="Foster P.G."/>
            <person name="Simillion C."/>
            <person name="Van de Peer Y."/>
            <person name="Miranda-Saavedra D."/>
            <person name="Barton G.J."/>
            <person name="Westrop G.D."/>
            <person name="Mueller S."/>
            <person name="Dessi D."/>
            <person name="Fiori P.L."/>
            <person name="Ren Q."/>
            <person name="Paulsen I."/>
            <person name="Zhang H."/>
            <person name="Bastida-Corcuera F.D."/>
            <person name="Simoes-Barbosa A."/>
            <person name="Brown M.T."/>
            <person name="Hayes R.D."/>
            <person name="Mukherjee M."/>
            <person name="Okumura C.Y."/>
            <person name="Schneider R."/>
            <person name="Smith A.J."/>
            <person name="Vanacova S."/>
            <person name="Villalvazo M."/>
            <person name="Haas B.J."/>
            <person name="Pertea M."/>
            <person name="Feldblyum T.V."/>
            <person name="Utterback T.R."/>
            <person name="Shu C.L."/>
            <person name="Osoegawa K."/>
            <person name="de Jong P.J."/>
            <person name="Hrdy I."/>
            <person name="Horvathova L."/>
            <person name="Zubacova Z."/>
            <person name="Dolezal P."/>
            <person name="Malik S.B."/>
            <person name="Logsdon J.M. Jr."/>
            <person name="Henze K."/>
            <person name="Gupta A."/>
            <person name="Wang C.C."/>
            <person name="Dunne R.L."/>
            <person name="Upcroft J.A."/>
            <person name="Upcroft P."/>
            <person name="White O."/>
            <person name="Salzberg S.L."/>
            <person name="Tang P."/>
            <person name="Chiu C.-H."/>
            <person name="Lee Y.-S."/>
            <person name="Embley T.M."/>
            <person name="Coombs G.H."/>
            <person name="Mottram J.C."/>
            <person name="Tachezy J."/>
            <person name="Fraser-Liggett C.M."/>
            <person name="Johnson P.J."/>
        </authorList>
    </citation>
    <scope>NUCLEOTIDE SEQUENCE [LARGE SCALE GENOMIC DNA]</scope>
    <source>
        <strain evidence="10">G3</strain>
    </source>
</reference>
<comment type="subcellular location">
    <subcellularLocation>
        <location evidence="2">Endoplasmic reticulum lumen</location>
    </subcellularLocation>
</comment>
<dbReference type="InterPro" id="IPR036249">
    <property type="entry name" value="Thioredoxin-like_sf"/>
</dbReference>
<sequence>MFFLLSLCLSKTPMVGTKRFPEKVAANPYTLVLFTTRGCTECDKILNVMDDIIDRFEGKVGMISVDIDVSKPLQKKYDVKEIPSVAIFAGSKFLRLYKGEYTQAGLISFCESLTIGAMTTLNSVFEVFEFQNNQYPANIVIANKSLLPLAKNVMPLFPGSLKFAFLQNETAAAQLGIENAQITRPVDFFTQNVSTIDADELLNLSKPMIELIVNPENLGNPDTPHTLIAILDERDPLQKHDIAKLWRNVSHLYKGNLSYQFCDYYKCMQLSQSLGIVNYGNPLYVLSSKNGIRAKVQLFQNPEPTQRDLEIFLNKNVLGIDEPEYRDMDGIARLRAKDFMRVALDQKRDVILFMAAPMMPKYKEAKENAKMLVELFQNIKGIEIYEFNPKTELVPGLQIPKVDKAMFSIWPATPNPSGANIPANNPLPYIVDEIMRQIKTKIDPTYFKQIADRIQQYMEAQK</sequence>
<keyword evidence="6" id="KW-0413">Isomerase</keyword>
<evidence type="ECO:0000256" key="4">
    <source>
        <dbReference type="ARBA" id="ARBA00012723"/>
    </source>
</evidence>
<dbReference type="Proteomes" id="UP000001542">
    <property type="component" value="Unassembled WGS sequence"/>
</dbReference>
<feature type="signal peptide" evidence="8">
    <location>
        <begin position="1"/>
        <end position="17"/>
    </location>
</feature>
<dbReference type="KEGG" id="tva:4772578"/>
<dbReference type="GO" id="GO:0005788">
    <property type="term" value="C:endoplasmic reticulum lumen"/>
    <property type="evidence" value="ECO:0007669"/>
    <property type="project" value="UniProtKB-SubCell"/>
</dbReference>
<keyword evidence="7" id="KW-0676">Redox-active center</keyword>
<proteinExistence type="inferred from homology"/>
<evidence type="ECO:0000313" key="11">
    <source>
        <dbReference type="Proteomes" id="UP000001542"/>
    </source>
</evidence>
<evidence type="ECO:0000256" key="8">
    <source>
        <dbReference type="SAM" id="SignalP"/>
    </source>
</evidence>
<dbReference type="GO" id="GO:0005783">
    <property type="term" value="C:endoplasmic reticulum"/>
    <property type="evidence" value="ECO:0000318"/>
    <property type="project" value="GO_Central"/>
</dbReference>
<accession>A2DYA9</accession>
<dbReference type="PANTHER" id="PTHR18929">
    <property type="entry name" value="PROTEIN DISULFIDE ISOMERASE"/>
    <property type="match status" value="1"/>
</dbReference>
<evidence type="ECO:0000256" key="6">
    <source>
        <dbReference type="ARBA" id="ARBA00023235"/>
    </source>
</evidence>
<dbReference type="GO" id="GO:0003756">
    <property type="term" value="F:protein disulfide isomerase activity"/>
    <property type="evidence" value="ECO:0000318"/>
    <property type="project" value="GO_Central"/>
</dbReference>
<dbReference type="PANTHER" id="PTHR18929:SF132">
    <property type="entry name" value="PROTEIN DISULFIDE-ISOMERASE A3"/>
    <property type="match status" value="1"/>
</dbReference>
<dbReference type="OrthoDB" id="10263751at2759"/>
<dbReference type="Gene3D" id="3.40.30.10">
    <property type="entry name" value="Glutaredoxin"/>
    <property type="match status" value="1"/>
</dbReference>
<evidence type="ECO:0000256" key="1">
    <source>
        <dbReference type="ARBA" id="ARBA00001182"/>
    </source>
</evidence>
<evidence type="ECO:0000256" key="3">
    <source>
        <dbReference type="ARBA" id="ARBA00006347"/>
    </source>
</evidence>
<dbReference type="EC" id="5.3.4.1" evidence="4"/>
<dbReference type="InterPro" id="IPR013766">
    <property type="entry name" value="Thioredoxin_domain"/>
</dbReference>
<keyword evidence="8" id="KW-0732">Signal</keyword>
<dbReference type="AlphaFoldDB" id="A2DYA9"/>
<dbReference type="VEuPathDB" id="TrichDB:TVAG_393130"/>
<protein>
    <recommendedName>
        <fullName evidence="4">protein disulfide-isomerase</fullName>
        <ecNumber evidence="4">5.3.4.1</ecNumber>
    </recommendedName>
</protein>
<evidence type="ECO:0000259" key="9">
    <source>
        <dbReference type="Pfam" id="PF00085"/>
    </source>
</evidence>
<organism evidence="10 11">
    <name type="scientific">Trichomonas vaginalis (strain ATCC PRA-98 / G3)</name>
    <dbReference type="NCBI Taxonomy" id="412133"/>
    <lineage>
        <taxon>Eukaryota</taxon>
        <taxon>Metamonada</taxon>
        <taxon>Parabasalia</taxon>
        <taxon>Trichomonadida</taxon>
        <taxon>Trichomonadidae</taxon>
        <taxon>Trichomonas</taxon>
    </lineage>
</organism>
<comment type="similarity">
    <text evidence="3">Belongs to the protein disulfide isomerase family.</text>
</comment>
<dbReference type="GO" id="GO:0006457">
    <property type="term" value="P:protein folding"/>
    <property type="evidence" value="ECO:0000318"/>
    <property type="project" value="GO_Central"/>
</dbReference>
<dbReference type="Pfam" id="PF00085">
    <property type="entry name" value="Thioredoxin"/>
    <property type="match status" value="1"/>
</dbReference>
<feature type="chain" id="PRO_5002643308" description="protein disulfide-isomerase" evidence="8">
    <location>
        <begin position="18"/>
        <end position="462"/>
    </location>
</feature>
<reference evidence="10" key="1">
    <citation type="submission" date="2006-10" db="EMBL/GenBank/DDBJ databases">
        <authorList>
            <person name="Amadeo P."/>
            <person name="Zhao Q."/>
            <person name="Wortman J."/>
            <person name="Fraser-Liggett C."/>
            <person name="Carlton J."/>
        </authorList>
    </citation>
    <scope>NUCLEOTIDE SEQUENCE</scope>
    <source>
        <strain evidence="10">G3</strain>
    </source>
</reference>
<dbReference type="GO" id="GO:0034976">
    <property type="term" value="P:response to endoplasmic reticulum stress"/>
    <property type="evidence" value="ECO:0000318"/>
    <property type="project" value="GO_Central"/>
</dbReference>
<dbReference type="VEuPathDB" id="TrichDB:TVAGG3_0281660"/>
<feature type="domain" description="Thioredoxin" evidence="9">
    <location>
        <begin position="16"/>
        <end position="110"/>
    </location>
</feature>
<name>A2DYA9_TRIV3</name>
<evidence type="ECO:0000256" key="2">
    <source>
        <dbReference type="ARBA" id="ARBA00004319"/>
    </source>
</evidence>
<dbReference type="SUPFAM" id="SSF52833">
    <property type="entry name" value="Thioredoxin-like"/>
    <property type="match status" value="1"/>
</dbReference>
<evidence type="ECO:0000313" key="10">
    <source>
        <dbReference type="EMBL" id="EAY14586.1"/>
    </source>
</evidence>
<gene>
    <name evidence="10" type="ORF">TVAG_393130</name>
</gene>
<evidence type="ECO:0000256" key="5">
    <source>
        <dbReference type="ARBA" id="ARBA00022824"/>
    </source>
</evidence>
<dbReference type="RefSeq" id="XP_001326809.1">
    <property type="nucleotide sequence ID" value="XM_001326774.1"/>
</dbReference>
<dbReference type="EMBL" id="DS113268">
    <property type="protein sequence ID" value="EAY14586.1"/>
    <property type="molecule type" value="Genomic_DNA"/>
</dbReference>
<evidence type="ECO:0000256" key="7">
    <source>
        <dbReference type="ARBA" id="ARBA00023284"/>
    </source>
</evidence>
<keyword evidence="5" id="KW-0256">Endoplasmic reticulum</keyword>
<dbReference type="SMR" id="A2DYA9"/>
<comment type="catalytic activity">
    <reaction evidence="1">
        <text>Catalyzes the rearrangement of -S-S- bonds in proteins.</text>
        <dbReference type="EC" id="5.3.4.1"/>
    </reaction>
</comment>